<name>A0A7C1B0E2_9BACT</name>
<keyword evidence="1" id="KW-0812">Transmembrane</keyword>
<accession>A0A7C1B0E2</accession>
<keyword evidence="1" id="KW-1133">Transmembrane helix</keyword>
<evidence type="ECO:0000256" key="1">
    <source>
        <dbReference type="SAM" id="Phobius"/>
    </source>
</evidence>
<organism evidence="2">
    <name type="scientific">Thermodesulforhabdus norvegica</name>
    <dbReference type="NCBI Taxonomy" id="39841"/>
    <lineage>
        <taxon>Bacteria</taxon>
        <taxon>Pseudomonadati</taxon>
        <taxon>Thermodesulfobacteriota</taxon>
        <taxon>Syntrophobacteria</taxon>
        <taxon>Syntrophobacterales</taxon>
        <taxon>Thermodesulforhabdaceae</taxon>
        <taxon>Thermodesulforhabdus</taxon>
    </lineage>
</organism>
<reference evidence="2" key="1">
    <citation type="journal article" date="2020" name="mSystems">
        <title>Genome- and Community-Level Interaction Insights into Carbon Utilization and Element Cycling Functions of Hydrothermarchaeota in Hydrothermal Sediment.</title>
        <authorList>
            <person name="Zhou Z."/>
            <person name="Liu Y."/>
            <person name="Xu W."/>
            <person name="Pan J."/>
            <person name="Luo Z.H."/>
            <person name="Li M."/>
        </authorList>
    </citation>
    <scope>NUCLEOTIDE SEQUENCE [LARGE SCALE GENOMIC DNA]</scope>
    <source>
        <strain evidence="2">HyVt-19</strain>
    </source>
</reference>
<feature type="transmembrane region" description="Helical" evidence="1">
    <location>
        <begin position="12"/>
        <end position="31"/>
    </location>
</feature>
<keyword evidence="1" id="KW-0472">Membrane</keyword>
<gene>
    <name evidence="2" type="ORF">ENG14_03040</name>
</gene>
<dbReference type="EMBL" id="DQZW01000142">
    <property type="protein sequence ID" value="HDL89860.1"/>
    <property type="molecule type" value="Genomic_DNA"/>
</dbReference>
<feature type="transmembrane region" description="Helical" evidence="1">
    <location>
        <begin position="37"/>
        <end position="56"/>
    </location>
</feature>
<protein>
    <submittedName>
        <fullName evidence="2">Uncharacterized protein</fullName>
    </submittedName>
</protein>
<dbReference type="AlphaFoldDB" id="A0A7C1B0E2"/>
<evidence type="ECO:0000313" key="2">
    <source>
        <dbReference type="EMBL" id="HDL89860.1"/>
    </source>
</evidence>
<comment type="caution">
    <text evidence="2">The sequence shown here is derived from an EMBL/GenBank/DDBJ whole genome shotgun (WGS) entry which is preliminary data.</text>
</comment>
<sequence>MEDRKERKVWLEYLIKFVLSCVAVFPVYAFLYLTFPASLFAFYIITAVVVMVFAPWEELKSKFFSD</sequence>
<dbReference type="Proteomes" id="UP000886355">
    <property type="component" value="Unassembled WGS sequence"/>
</dbReference>
<proteinExistence type="predicted"/>